<dbReference type="InterPro" id="IPR021256">
    <property type="entry name" value="DUF2808"/>
</dbReference>
<protein>
    <recommendedName>
        <fullName evidence="3">DUF2808 domain-containing protein</fullName>
    </recommendedName>
</protein>
<comment type="caution">
    <text evidence="1">The sequence shown here is derived from an EMBL/GenBank/DDBJ whole genome shotgun (WGS) entry which is preliminary data.</text>
</comment>
<dbReference type="EMBL" id="LXQD01000098">
    <property type="protein sequence ID" value="RCJ38384.1"/>
    <property type="molecule type" value="Genomic_DNA"/>
</dbReference>
<evidence type="ECO:0000313" key="1">
    <source>
        <dbReference type="EMBL" id="RCJ38384.1"/>
    </source>
</evidence>
<accession>A0A367RRQ9</accession>
<reference evidence="1" key="1">
    <citation type="submission" date="2016-04" db="EMBL/GenBank/DDBJ databases">
        <authorList>
            <person name="Tabuchi Yagui T.R."/>
        </authorList>
    </citation>
    <scope>NUCLEOTIDE SEQUENCE [LARGE SCALE GENOMIC DNA]</scope>
    <source>
        <strain evidence="1">NIES-26</strain>
    </source>
</reference>
<name>A0A367RRQ9_9NOSO</name>
<keyword evidence="2" id="KW-1185">Reference proteome</keyword>
<evidence type="ECO:0008006" key="3">
    <source>
        <dbReference type="Google" id="ProtNLM"/>
    </source>
</evidence>
<proteinExistence type="predicted"/>
<organism evidence="1 2">
    <name type="scientific">Nostoc minutum NIES-26</name>
    <dbReference type="NCBI Taxonomy" id="1844469"/>
    <lineage>
        <taxon>Bacteria</taxon>
        <taxon>Bacillati</taxon>
        <taxon>Cyanobacteriota</taxon>
        <taxon>Cyanophyceae</taxon>
        <taxon>Nostocales</taxon>
        <taxon>Nostocaceae</taxon>
        <taxon>Nostoc</taxon>
    </lineage>
</organism>
<dbReference type="AlphaFoldDB" id="A0A367RRQ9"/>
<gene>
    <name evidence="1" type="ORF">A6770_13645</name>
</gene>
<dbReference type="Pfam" id="PF10989">
    <property type="entry name" value="DUF2808"/>
    <property type="match status" value="1"/>
</dbReference>
<evidence type="ECO:0000313" key="2">
    <source>
        <dbReference type="Proteomes" id="UP000252107"/>
    </source>
</evidence>
<sequence length="187" mass="20191">MKYISGLLSTVIVVSAGMSSLPELGANAVTLGNGAIAFAQPPRLVSASTPYTDTSVSDTTYYFTLEVPATAGEPLQQVTFNQIQGTEDIDLNQNNTFAFEGTRDRQGTKLALKAVKSNDKQQTLVVNFDSPIPPGKTVTIGLRSYRNPFADGVYLIGVTAFPYGRQTVGQFLGIGRLQFYKDTYTES</sequence>
<dbReference type="Proteomes" id="UP000252107">
    <property type="component" value="Unassembled WGS sequence"/>
</dbReference>